<dbReference type="PANTHER" id="PTHR22726:SF8">
    <property type="entry name" value="METALLOPROTEASE YCAL"/>
    <property type="match status" value="1"/>
</dbReference>
<dbReference type="InterPro" id="IPR051156">
    <property type="entry name" value="Mito/Outer_Membr_Metalloprot"/>
</dbReference>
<evidence type="ECO:0000256" key="5">
    <source>
        <dbReference type="ARBA" id="ARBA00023049"/>
    </source>
</evidence>
<dbReference type="GO" id="GO:0046872">
    <property type="term" value="F:metal ion binding"/>
    <property type="evidence" value="ECO:0007669"/>
    <property type="project" value="UniProtKB-KW"/>
</dbReference>
<evidence type="ECO:0000313" key="10">
    <source>
        <dbReference type="EMBL" id="GHA67606.1"/>
    </source>
</evidence>
<evidence type="ECO:0000256" key="3">
    <source>
        <dbReference type="ARBA" id="ARBA00022801"/>
    </source>
</evidence>
<feature type="region of interest" description="Disordered" evidence="7">
    <location>
        <begin position="224"/>
        <end position="250"/>
    </location>
</feature>
<keyword evidence="5 6" id="KW-0482">Metalloprotease</keyword>
<protein>
    <submittedName>
        <fullName evidence="10">Lipoprotein</fullName>
    </submittedName>
</protein>
<keyword evidence="10" id="KW-0449">Lipoprotein</keyword>
<keyword evidence="11" id="KW-1185">Reference proteome</keyword>
<evidence type="ECO:0000256" key="2">
    <source>
        <dbReference type="ARBA" id="ARBA00022723"/>
    </source>
</evidence>
<gene>
    <name evidence="10" type="ORF">GCM10009007_05340</name>
</gene>
<evidence type="ECO:0000256" key="4">
    <source>
        <dbReference type="ARBA" id="ARBA00022833"/>
    </source>
</evidence>
<feature type="signal peptide" evidence="8">
    <location>
        <begin position="1"/>
        <end position="23"/>
    </location>
</feature>
<comment type="caution">
    <text evidence="10">The sequence shown here is derived from an EMBL/GenBank/DDBJ whole genome shotgun (WGS) entry which is preliminary data.</text>
</comment>
<keyword evidence="8" id="KW-0732">Signal</keyword>
<keyword evidence="4 6" id="KW-0862">Zinc</keyword>
<dbReference type="CDD" id="cd07334">
    <property type="entry name" value="M48C_loiP_like"/>
    <property type="match status" value="1"/>
</dbReference>
<keyword evidence="2" id="KW-0479">Metal-binding</keyword>
<sequence length="250" mass="26192">MKFLKQSVIALSLSLASIGSAQAFDLNSAISALGGAINAVTLSDAQVASYARQWSAQSDGENKVAPAGNKYAKRLASITKGLTNYDGLKLNYKVYLSPEVNAFAMADGTVRVYSGLMDLMTDDELLSVMGHEIGHVKNGHTAGQMRKALLTGAARDAVSAAGGTAATLSQSQLGELGEAVLNASFSRSDETQSDEYGLNLLRALKRNPMASVTALEKLAKLDSGSSSLLSSHPASTKRAKHISDLIAKNK</sequence>
<comment type="similarity">
    <text evidence="6">Belongs to the peptidase M48 family.</text>
</comment>
<reference evidence="10" key="1">
    <citation type="journal article" date="2014" name="Int. J. Syst. Evol. Microbiol.">
        <title>Complete genome sequence of Corynebacterium casei LMG S-19264T (=DSM 44701T), isolated from a smear-ripened cheese.</title>
        <authorList>
            <consortium name="US DOE Joint Genome Institute (JGI-PGF)"/>
            <person name="Walter F."/>
            <person name="Albersmeier A."/>
            <person name="Kalinowski J."/>
            <person name="Ruckert C."/>
        </authorList>
    </citation>
    <scope>NUCLEOTIDE SEQUENCE</scope>
    <source>
        <strain evidence="10">KCTC 32501</strain>
    </source>
</reference>
<feature type="domain" description="Peptidase M48" evidence="9">
    <location>
        <begin position="92"/>
        <end position="244"/>
    </location>
</feature>
<proteinExistence type="inferred from homology"/>
<dbReference type="Gene3D" id="3.30.2010.10">
    <property type="entry name" value="Metalloproteases ('zincins'), catalytic domain"/>
    <property type="match status" value="1"/>
</dbReference>
<keyword evidence="3 6" id="KW-0378">Hydrolase</keyword>
<accession>A0A8J3CG05</accession>
<organism evidence="10 11">
    <name type="scientific">Formosimonas limnophila</name>
    <dbReference type="NCBI Taxonomy" id="1384487"/>
    <lineage>
        <taxon>Bacteria</taxon>
        <taxon>Pseudomonadati</taxon>
        <taxon>Pseudomonadota</taxon>
        <taxon>Betaproteobacteria</taxon>
        <taxon>Burkholderiales</taxon>
        <taxon>Burkholderiaceae</taxon>
        <taxon>Formosimonas</taxon>
    </lineage>
</organism>
<feature type="chain" id="PRO_5035308886" evidence="8">
    <location>
        <begin position="24"/>
        <end position="250"/>
    </location>
</feature>
<dbReference type="GO" id="GO:0016020">
    <property type="term" value="C:membrane"/>
    <property type="evidence" value="ECO:0007669"/>
    <property type="project" value="TreeGrafter"/>
</dbReference>
<evidence type="ECO:0000256" key="6">
    <source>
        <dbReference type="RuleBase" id="RU003983"/>
    </source>
</evidence>
<dbReference type="GO" id="GO:0051603">
    <property type="term" value="P:proteolysis involved in protein catabolic process"/>
    <property type="evidence" value="ECO:0007669"/>
    <property type="project" value="TreeGrafter"/>
</dbReference>
<evidence type="ECO:0000313" key="11">
    <source>
        <dbReference type="Proteomes" id="UP000614287"/>
    </source>
</evidence>
<evidence type="ECO:0000256" key="7">
    <source>
        <dbReference type="SAM" id="MobiDB-lite"/>
    </source>
</evidence>
<reference evidence="10" key="2">
    <citation type="submission" date="2020-09" db="EMBL/GenBank/DDBJ databases">
        <authorList>
            <person name="Sun Q."/>
            <person name="Kim S."/>
        </authorList>
    </citation>
    <scope>NUCLEOTIDE SEQUENCE</scope>
    <source>
        <strain evidence="10">KCTC 32501</strain>
    </source>
</reference>
<comment type="cofactor">
    <cofactor evidence="6">
        <name>Zn(2+)</name>
        <dbReference type="ChEBI" id="CHEBI:29105"/>
    </cofactor>
    <text evidence="6">Binds 1 zinc ion per subunit.</text>
</comment>
<dbReference type="InterPro" id="IPR001915">
    <property type="entry name" value="Peptidase_M48"/>
</dbReference>
<dbReference type="PANTHER" id="PTHR22726">
    <property type="entry name" value="METALLOENDOPEPTIDASE OMA1"/>
    <property type="match status" value="1"/>
</dbReference>
<keyword evidence="1 6" id="KW-0645">Protease</keyword>
<evidence type="ECO:0000259" key="9">
    <source>
        <dbReference type="Pfam" id="PF01435"/>
    </source>
</evidence>
<dbReference type="EMBL" id="BMZG01000002">
    <property type="protein sequence ID" value="GHA67606.1"/>
    <property type="molecule type" value="Genomic_DNA"/>
</dbReference>
<dbReference type="GO" id="GO:0004222">
    <property type="term" value="F:metalloendopeptidase activity"/>
    <property type="evidence" value="ECO:0007669"/>
    <property type="project" value="InterPro"/>
</dbReference>
<dbReference type="RefSeq" id="WP_189491163.1">
    <property type="nucleotide sequence ID" value="NZ_BMZG01000002.1"/>
</dbReference>
<dbReference type="Proteomes" id="UP000614287">
    <property type="component" value="Unassembled WGS sequence"/>
</dbReference>
<evidence type="ECO:0000256" key="1">
    <source>
        <dbReference type="ARBA" id="ARBA00022670"/>
    </source>
</evidence>
<name>A0A8J3CG05_9BURK</name>
<dbReference type="AlphaFoldDB" id="A0A8J3CG05"/>
<dbReference type="Pfam" id="PF01435">
    <property type="entry name" value="Peptidase_M48"/>
    <property type="match status" value="1"/>
</dbReference>
<evidence type="ECO:0000256" key="8">
    <source>
        <dbReference type="SAM" id="SignalP"/>
    </source>
</evidence>